<feature type="compositionally biased region" description="Pro residues" evidence="2">
    <location>
        <begin position="88"/>
        <end position="98"/>
    </location>
</feature>
<reference evidence="4 5" key="1">
    <citation type="submission" date="2024-03" db="EMBL/GenBank/DDBJ databases">
        <title>The genome assembly and annotation of the cricket Gryllus longicercus Weissman &amp; Gray.</title>
        <authorList>
            <person name="Szrajer S."/>
            <person name="Gray D."/>
            <person name="Ylla G."/>
        </authorList>
    </citation>
    <scope>NUCLEOTIDE SEQUENCE [LARGE SCALE GENOMIC DNA]</scope>
    <source>
        <strain evidence="4">DAG 2021-001</strain>
        <tissue evidence="4">Whole body minus gut</tissue>
    </source>
</reference>
<feature type="domain" description="F-box" evidence="3">
    <location>
        <begin position="128"/>
        <end position="175"/>
    </location>
</feature>
<dbReference type="InterPro" id="IPR032675">
    <property type="entry name" value="LRR_dom_sf"/>
</dbReference>
<evidence type="ECO:0000259" key="3">
    <source>
        <dbReference type="PROSITE" id="PS50181"/>
    </source>
</evidence>
<keyword evidence="1" id="KW-0833">Ubl conjugation pathway</keyword>
<dbReference type="Proteomes" id="UP001378592">
    <property type="component" value="Unassembled WGS sequence"/>
</dbReference>
<dbReference type="InterPro" id="IPR001810">
    <property type="entry name" value="F-box_dom"/>
</dbReference>
<gene>
    <name evidence="4" type="ORF">R5R35_013219</name>
</gene>
<dbReference type="SUPFAM" id="SSF81383">
    <property type="entry name" value="F-box domain"/>
    <property type="match status" value="1"/>
</dbReference>
<dbReference type="AlphaFoldDB" id="A0AAN9WQU9"/>
<evidence type="ECO:0000256" key="1">
    <source>
        <dbReference type="ARBA" id="ARBA00022786"/>
    </source>
</evidence>
<accession>A0AAN9WQU9</accession>
<feature type="compositionally biased region" description="Low complexity" evidence="2">
    <location>
        <begin position="99"/>
        <end position="120"/>
    </location>
</feature>
<feature type="compositionally biased region" description="Pro residues" evidence="2">
    <location>
        <begin position="65"/>
        <end position="79"/>
    </location>
</feature>
<dbReference type="Pfam" id="PF12937">
    <property type="entry name" value="F-box-like"/>
    <property type="match status" value="1"/>
</dbReference>
<dbReference type="GO" id="GO:0031146">
    <property type="term" value="P:SCF-dependent proteasomal ubiquitin-dependent protein catabolic process"/>
    <property type="evidence" value="ECO:0007669"/>
    <property type="project" value="TreeGrafter"/>
</dbReference>
<name>A0AAN9WQU9_9ORTH</name>
<feature type="region of interest" description="Disordered" evidence="2">
    <location>
        <begin position="32"/>
        <end position="120"/>
    </location>
</feature>
<dbReference type="SUPFAM" id="SSF52047">
    <property type="entry name" value="RNI-like"/>
    <property type="match status" value="1"/>
</dbReference>
<dbReference type="InterPro" id="IPR036047">
    <property type="entry name" value="F-box-like_dom_sf"/>
</dbReference>
<dbReference type="PANTHER" id="PTHR13318">
    <property type="entry name" value="PARTNER OF PAIRED, ISOFORM B-RELATED"/>
    <property type="match status" value="1"/>
</dbReference>
<evidence type="ECO:0000256" key="2">
    <source>
        <dbReference type="SAM" id="MobiDB-lite"/>
    </source>
</evidence>
<evidence type="ECO:0000313" key="4">
    <source>
        <dbReference type="EMBL" id="KAK7873684.1"/>
    </source>
</evidence>
<sequence length="538" mass="58611">MFRAAAKKVCELVIDICGSFVSDAVGNRNSPGNNEAAMARSQCCDAPPPKRSKRLQEKCSSPRGGGPPPTPVPRPPPSAPVSRRTPCEAPPTPPPTPPATATSASETAAPSSSPPSTSVAAAAGATSRANIGALPPEVLLEIFSYFNVQQLESSVSPVCQLWRDLSRRACLRRELALEGACVDTAAACELLRGCPNLEELVIAGREDAEPLLRRVAAHNHELRRLAIKRCNGSPVRPYLAAHILNKLLRRCPRLVDLTIKQSTFRSNKFFRDLGVMLPDIRRLNLNFSSSFGSDALKMIALHCGKLEEIRALRKRTPNSTVPHCCDQDIVLLAQRLCGTLKVLKIDGAMLSDEGVSALAQCVHLRTLYVRHAYSITDSGAAQLARLRALESLDLTGMGQVSPGGWARLFADSSWAQMRRLSLALCLTVNDDTLRQVARACPNLVKLILAGCMHVTEDGLTSVIQSCTNLESLNICLAHVYVFSSFVWIPTHTPNLKRLVYHPYGLEEENLILKFLGDTLPDLEIIRVDHPVEGIIREI</sequence>
<dbReference type="GO" id="GO:0019005">
    <property type="term" value="C:SCF ubiquitin ligase complex"/>
    <property type="evidence" value="ECO:0007669"/>
    <property type="project" value="TreeGrafter"/>
</dbReference>
<dbReference type="PANTHER" id="PTHR13318:SF105">
    <property type="entry name" value="F-BOX_LRR-REPEAT PROTEIN 3"/>
    <property type="match status" value="1"/>
</dbReference>
<evidence type="ECO:0000313" key="5">
    <source>
        <dbReference type="Proteomes" id="UP001378592"/>
    </source>
</evidence>
<organism evidence="4 5">
    <name type="scientific">Gryllus longicercus</name>
    <dbReference type="NCBI Taxonomy" id="2509291"/>
    <lineage>
        <taxon>Eukaryota</taxon>
        <taxon>Metazoa</taxon>
        <taxon>Ecdysozoa</taxon>
        <taxon>Arthropoda</taxon>
        <taxon>Hexapoda</taxon>
        <taxon>Insecta</taxon>
        <taxon>Pterygota</taxon>
        <taxon>Neoptera</taxon>
        <taxon>Polyneoptera</taxon>
        <taxon>Orthoptera</taxon>
        <taxon>Ensifera</taxon>
        <taxon>Gryllidea</taxon>
        <taxon>Grylloidea</taxon>
        <taxon>Gryllidae</taxon>
        <taxon>Gryllinae</taxon>
        <taxon>Gryllus</taxon>
    </lineage>
</organism>
<protein>
    <recommendedName>
        <fullName evidence="3">F-box domain-containing protein</fullName>
    </recommendedName>
</protein>
<proteinExistence type="predicted"/>
<comment type="caution">
    <text evidence="4">The sequence shown here is derived from an EMBL/GenBank/DDBJ whole genome shotgun (WGS) entry which is preliminary data.</text>
</comment>
<dbReference type="PROSITE" id="PS50181">
    <property type="entry name" value="FBOX"/>
    <property type="match status" value="1"/>
</dbReference>
<dbReference type="InterPro" id="IPR006553">
    <property type="entry name" value="Leu-rich_rpt_Cys-con_subtyp"/>
</dbReference>
<keyword evidence="5" id="KW-1185">Reference proteome</keyword>
<dbReference type="EMBL" id="JAZDUA010000010">
    <property type="protein sequence ID" value="KAK7873684.1"/>
    <property type="molecule type" value="Genomic_DNA"/>
</dbReference>
<dbReference type="SMART" id="SM00367">
    <property type="entry name" value="LRR_CC"/>
    <property type="match status" value="2"/>
</dbReference>
<dbReference type="Gene3D" id="3.80.10.10">
    <property type="entry name" value="Ribonuclease Inhibitor"/>
    <property type="match status" value="2"/>
</dbReference>